<evidence type="ECO:0000256" key="3">
    <source>
        <dbReference type="SAM" id="Coils"/>
    </source>
</evidence>
<gene>
    <name evidence="4" type="ORF">VNO77_19953</name>
</gene>
<evidence type="ECO:0000313" key="5">
    <source>
        <dbReference type="Proteomes" id="UP001367508"/>
    </source>
</evidence>
<comment type="caution">
    <text evidence="4">The sequence shown here is derived from an EMBL/GenBank/DDBJ whole genome shotgun (WGS) entry which is preliminary data.</text>
</comment>
<dbReference type="EMBL" id="JAYMYQ010000004">
    <property type="protein sequence ID" value="KAK7339295.1"/>
    <property type="molecule type" value="Genomic_DNA"/>
</dbReference>
<name>A0AAN9LNF6_CANGL</name>
<keyword evidence="5" id="KW-1185">Reference proteome</keyword>
<dbReference type="InterPro" id="IPR050221">
    <property type="entry name" value="26S_Proteasome_ATPase"/>
</dbReference>
<dbReference type="PANTHER" id="PTHR23073">
    <property type="entry name" value="26S PROTEASOME REGULATORY SUBUNIT"/>
    <property type="match status" value="1"/>
</dbReference>
<sequence>MGPSAMVLDLSPHRSHRRHFRRHDLYSRLKFLQRQLKFIDIQEEYVKDELKNLKRELLRAQEKVKRTQSAPLVIAQFMEMVGQNNGVIGSTIGSNYYIRILNTINRELPKLSASLALHHHANALVNVLPPEADSSILSLSQYEKPSVTYNDIGGCGIQKQEICEAVELLLTHHELPKQDCGI</sequence>
<evidence type="ECO:0000313" key="4">
    <source>
        <dbReference type="EMBL" id="KAK7339295.1"/>
    </source>
</evidence>
<keyword evidence="2" id="KW-0067">ATP-binding</keyword>
<dbReference type="AlphaFoldDB" id="A0AAN9LNF6"/>
<keyword evidence="1" id="KW-0547">Nucleotide-binding</keyword>
<evidence type="ECO:0000256" key="1">
    <source>
        <dbReference type="ARBA" id="ARBA00022741"/>
    </source>
</evidence>
<dbReference type="Gene3D" id="2.40.50.140">
    <property type="entry name" value="Nucleic acid-binding proteins"/>
    <property type="match status" value="1"/>
</dbReference>
<feature type="coiled-coil region" evidence="3">
    <location>
        <begin position="43"/>
        <end position="70"/>
    </location>
</feature>
<evidence type="ECO:0000256" key="2">
    <source>
        <dbReference type="ARBA" id="ARBA00022840"/>
    </source>
</evidence>
<accession>A0AAN9LNF6</accession>
<reference evidence="4 5" key="1">
    <citation type="submission" date="2024-01" db="EMBL/GenBank/DDBJ databases">
        <title>The genomes of 5 underutilized Papilionoideae crops provide insights into root nodulation and disease resistanc.</title>
        <authorList>
            <person name="Jiang F."/>
        </authorList>
    </citation>
    <scope>NUCLEOTIDE SEQUENCE [LARGE SCALE GENOMIC DNA]</scope>
    <source>
        <strain evidence="4">LVBAO_FW01</strain>
        <tissue evidence="4">Leaves</tissue>
    </source>
</reference>
<keyword evidence="3" id="KW-0175">Coiled coil</keyword>
<dbReference type="InterPro" id="IPR012340">
    <property type="entry name" value="NA-bd_OB-fold"/>
</dbReference>
<dbReference type="GO" id="GO:0005524">
    <property type="term" value="F:ATP binding"/>
    <property type="evidence" value="ECO:0007669"/>
    <property type="project" value="UniProtKB-KW"/>
</dbReference>
<proteinExistence type="predicted"/>
<dbReference type="FunFam" id="2.40.50.140:FF:000046">
    <property type="entry name" value="26S protease regulatory subunit 6B"/>
    <property type="match status" value="1"/>
</dbReference>
<dbReference type="Proteomes" id="UP001367508">
    <property type="component" value="Unassembled WGS sequence"/>
</dbReference>
<protein>
    <submittedName>
        <fullName evidence="4">Uncharacterized protein</fullName>
    </submittedName>
</protein>
<organism evidence="4 5">
    <name type="scientific">Canavalia gladiata</name>
    <name type="common">Sword bean</name>
    <name type="synonym">Dolichos gladiatus</name>
    <dbReference type="NCBI Taxonomy" id="3824"/>
    <lineage>
        <taxon>Eukaryota</taxon>
        <taxon>Viridiplantae</taxon>
        <taxon>Streptophyta</taxon>
        <taxon>Embryophyta</taxon>
        <taxon>Tracheophyta</taxon>
        <taxon>Spermatophyta</taxon>
        <taxon>Magnoliopsida</taxon>
        <taxon>eudicotyledons</taxon>
        <taxon>Gunneridae</taxon>
        <taxon>Pentapetalae</taxon>
        <taxon>rosids</taxon>
        <taxon>fabids</taxon>
        <taxon>Fabales</taxon>
        <taxon>Fabaceae</taxon>
        <taxon>Papilionoideae</taxon>
        <taxon>50 kb inversion clade</taxon>
        <taxon>NPAAA clade</taxon>
        <taxon>indigoferoid/millettioid clade</taxon>
        <taxon>Phaseoleae</taxon>
        <taxon>Canavalia</taxon>
    </lineage>
</organism>